<evidence type="ECO:0000256" key="3">
    <source>
        <dbReference type="ARBA" id="ARBA00022448"/>
    </source>
</evidence>
<feature type="domain" description="SLC41A/MgtE integral membrane" evidence="10">
    <location>
        <begin position="247"/>
        <end position="371"/>
    </location>
</feature>
<comment type="similarity">
    <text evidence="2">Belongs to the SLC41A transporter family.</text>
</comment>
<keyword evidence="12" id="KW-1185">Reference proteome</keyword>
<dbReference type="eggNOG" id="arCOG00624">
    <property type="taxonomic scope" value="Archaea"/>
</dbReference>
<keyword evidence="5" id="KW-0460">Magnesium</keyword>
<dbReference type="InterPro" id="IPR006667">
    <property type="entry name" value="SLC41_membr_dom"/>
</dbReference>
<dbReference type="SUPFAM" id="SSF161093">
    <property type="entry name" value="MgtE membrane domain-like"/>
    <property type="match status" value="2"/>
</dbReference>
<dbReference type="InterPro" id="IPR045349">
    <property type="entry name" value="SLC41A1-3"/>
</dbReference>
<dbReference type="STRING" id="694429.Pyrfu_1361"/>
<keyword evidence="8 9" id="KW-0472">Membrane</keyword>
<feature type="transmembrane region" description="Helical" evidence="9">
    <location>
        <begin position="120"/>
        <end position="147"/>
    </location>
</feature>
<comment type="subcellular location">
    <subcellularLocation>
        <location evidence="1">Membrane</location>
        <topology evidence="1">Multi-pass membrane protein</topology>
    </subcellularLocation>
</comment>
<keyword evidence="3" id="KW-0813">Transport</keyword>
<dbReference type="GeneID" id="11138546"/>
<dbReference type="KEGG" id="pfm:Pyrfu_1361"/>
<dbReference type="Proteomes" id="UP000001037">
    <property type="component" value="Chromosome"/>
</dbReference>
<dbReference type="GO" id="GO:0008324">
    <property type="term" value="F:monoatomic cation transmembrane transporter activity"/>
    <property type="evidence" value="ECO:0007669"/>
    <property type="project" value="InterPro"/>
</dbReference>
<evidence type="ECO:0000256" key="8">
    <source>
        <dbReference type="ARBA" id="ARBA00023136"/>
    </source>
</evidence>
<dbReference type="HOGENOM" id="CLU_054505_0_0_2"/>
<evidence type="ECO:0000256" key="5">
    <source>
        <dbReference type="ARBA" id="ARBA00022842"/>
    </source>
</evidence>
<keyword evidence="7" id="KW-0406">Ion transport</keyword>
<evidence type="ECO:0000256" key="7">
    <source>
        <dbReference type="ARBA" id="ARBA00023065"/>
    </source>
</evidence>
<sequence>MPSRAALESMISLSLVAIGETIAGLILSSLSGLIEHYPHILALYPIMAAARGNIYATLGSRITSRLHLGLVDPGSPGSIVKREAPRIYIQSILSALVSATIALLALLAAGRMGRISALEVFGTAVLLPAIIVPILTSFTVMAATLGFRRSIDPDNYLTPLITLVGDIVVLPALAASAVLAAIIGPFALLPLTVAFIAYRVLDREGKRALAENTAAVLTGSIVELLTSYTLVSKLELLTANPLILAAIPSFNAENGAAIGVLASKLATRLHLGLYEANPRTILRDALRVYTTLLPAYMLTSILVSTALYRLNAMPSLLALLASTGALIAMVFTILTHIASLASYRAGLDPDNIVIPLMTAGVDAASTAALLAFTGLVLA</sequence>
<protein>
    <submittedName>
        <fullName evidence="11">MgtE integral membrane region</fullName>
    </submittedName>
</protein>
<evidence type="ECO:0000256" key="4">
    <source>
        <dbReference type="ARBA" id="ARBA00022692"/>
    </source>
</evidence>
<organism evidence="11 12">
    <name type="scientific">Pyrolobus fumarii (strain DSM 11204 / 1A)</name>
    <dbReference type="NCBI Taxonomy" id="694429"/>
    <lineage>
        <taxon>Archaea</taxon>
        <taxon>Thermoproteota</taxon>
        <taxon>Thermoprotei</taxon>
        <taxon>Desulfurococcales</taxon>
        <taxon>Pyrodictiaceae</taxon>
        <taxon>Pyrolobus</taxon>
    </lineage>
</organism>
<proteinExistence type="inferred from homology"/>
<feature type="transmembrane region" description="Helical" evidence="9">
    <location>
        <begin position="12"/>
        <end position="34"/>
    </location>
</feature>
<dbReference type="Gene3D" id="1.10.357.20">
    <property type="entry name" value="SLC41 divalent cation transporters, integral membrane domain"/>
    <property type="match status" value="2"/>
</dbReference>
<feature type="transmembrane region" description="Helical" evidence="9">
    <location>
        <begin position="87"/>
        <end position="108"/>
    </location>
</feature>
<evidence type="ECO:0000256" key="2">
    <source>
        <dbReference type="ARBA" id="ARBA00009749"/>
    </source>
</evidence>
<dbReference type="OrthoDB" id="86118at2157"/>
<reference evidence="11 12" key="1">
    <citation type="journal article" date="2011" name="Stand. Genomic Sci.">
        <title>Complete genome sequence of the hyperthermophilic chemolithoautotroph Pyrolobus fumarii type strain (1A).</title>
        <authorList>
            <person name="Anderson I."/>
            <person name="Goker M."/>
            <person name="Nolan M."/>
            <person name="Lucas S."/>
            <person name="Hammon N."/>
            <person name="Deshpande S."/>
            <person name="Cheng J.F."/>
            <person name="Tapia R."/>
            <person name="Han C."/>
            <person name="Goodwin L."/>
            <person name="Pitluck S."/>
            <person name="Huntemann M."/>
            <person name="Liolios K."/>
            <person name="Ivanova N."/>
            <person name="Pagani I."/>
            <person name="Mavromatis K."/>
            <person name="Ovchinikova G."/>
            <person name="Pati A."/>
            <person name="Chen A."/>
            <person name="Palaniappan K."/>
            <person name="Land M."/>
            <person name="Hauser L."/>
            <person name="Brambilla E.M."/>
            <person name="Huber H."/>
            <person name="Yasawong M."/>
            <person name="Rohde M."/>
            <person name="Spring S."/>
            <person name="Abt B."/>
            <person name="Sikorski J."/>
            <person name="Wirth R."/>
            <person name="Detter J.C."/>
            <person name="Woyke T."/>
            <person name="Bristow J."/>
            <person name="Eisen J.A."/>
            <person name="Markowitz V."/>
            <person name="Hugenholtz P."/>
            <person name="Kyrpides N.C."/>
            <person name="Klenk H.P."/>
            <person name="Lapidus A."/>
        </authorList>
    </citation>
    <scope>NUCLEOTIDE SEQUENCE [LARGE SCALE GENOMIC DNA]</scope>
    <source>
        <strain evidence="12">DSM 11204 / 1A</strain>
    </source>
</reference>
<feature type="domain" description="SLC41A/MgtE integral membrane" evidence="10">
    <location>
        <begin position="45"/>
        <end position="174"/>
    </location>
</feature>
<dbReference type="PANTHER" id="PTHR16228">
    <property type="entry name" value="DIVALENT CATION TRANSPORTER SOLUTE CARRIER FAMILY 41"/>
    <property type="match status" value="1"/>
</dbReference>
<dbReference type="RefSeq" id="WP_014026896.1">
    <property type="nucleotide sequence ID" value="NC_015931.1"/>
</dbReference>
<dbReference type="InParanoid" id="G0EGS1"/>
<dbReference type="Pfam" id="PF01769">
    <property type="entry name" value="MgtE"/>
    <property type="match status" value="2"/>
</dbReference>
<evidence type="ECO:0000256" key="6">
    <source>
        <dbReference type="ARBA" id="ARBA00022989"/>
    </source>
</evidence>
<dbReference type="GO" id="GO:0016020">
    <property type="term" value="C:membrane"/>
    <property type="evidence" value="ECO:0007669"/>
    <property type="project" value="UniProtKB-SubCell"/>
</dbReference>
<dbReference type="EMBL" id="CP002838">
    <property type="protein sequence ID" value="AEM39219.1"/>
    <property type="molecule type" value="Genomic_DNA"/>
</dbReference>
<dbReference type="PANTHER" id="PTHR16228:SF7">
    <property type="entry name" value="SLC41A_MGTE INTEGRAL MEMBRANE DOMAIN-CONTAINING PROTEIN"/>
    <property type="match status" value="1"/>
</dbReference>
<keyword evidence="6 9" id="KW-1133">Transmembrane helix</keyword>
<evidence type="ECO:0000259" key="10">
    <source>
        <dbReference type="Pfam" id="PF01769"/>
    </source>
</evidence>
<feature type="transmembrane region" description="Helical" evidence="9">
    <location>
        <begin position="316"/>
        <end position="340"/>
    </location>
</feature>
<evidence type="ECO:0000256" key="9">
    <source>
        <dbReference type="SAM" id="Phobius"/>
    </source>
</evidence>
<keyword evidence="4 9" id="KW-0812">Transmembrane</keyword>
<evidence type="ECO:0000256" key="1">
    <source>
        <dbReference type="ARBA" id="ARBA00004141"/>
    </source>
</evidence>
<dbReference type="AlphaFoldDB" id="G0EGS1"/>
<feature type="transmembrane region" description="Helical" evidence="9">
    <location>
        <begin position="352"/>
        <end position="377"/>
    </location>
</feature>
<evidence type="ECO:0000313" key="12">
    <source>
        <dbReference type="Proteomes" id="UP000001037"/>
    </source>
</evidence>
<dbReference type="InterPro" id="IPR036739">
    <property type="entry name" value="SLC41_membr_dom_sf"/>
</dbReference>
<feature type="transmembrane region" description="Helical" evidence="9">
    <location>
        <begin position="288"/>
        <end position="310"/>
    </location>
</feature>
<name>G0EGS1_PYRF1</name>
<accession>G0EGS1</accession>
<gene>
    <name evidence="11" type="ordered locus">Pyrfu_1361</name>
</gene>
<evidence type="ECO:0000313" key="11">
    <source>
        <dbReference type="EMBL" id="AEM39219.1"/>
    </source>
</evidence>
<feature type="transmembrane region" description="Helical" evidence="9">
    <location>
        <begin position="167"/>
        <end position="198"/>
    </location>
</feature>